<dbReference type="PANTHER" id="PTHR46891">
    <property type="entry name" value="SERPENTINE RECEPTOR, CLASS H-RELATED"/>
    <property type="match status" value="1"/>
</dbReference>
<dbReference type="KEGG" id="crq:GCK72_017458"/>
<dbReference type="AlphaFoldDB" id="A0A6A5G7C8"/>
<feature type="transmembrane region" description="Helical" evidence="1">
    <location>
        <begin position="275"/>
        <end position="299"/>
    </location>
</feature>
<name>A0A6A5G7C8_CAERE</name>
<evidence type="ECO:0008006" key="4">
    <source>
        <dbReference type="Google" id="ProtNLM"/>
    </source>
</evidence>
<dbReference type="RefSeq" id="XP_053581010.1">
    <property type="nucleotide sequence ID" value="XM_053732097.1"/>
</dbReference>
<feature type="transmembrane region" description="Helical" evidence="1">
    <location>
        <begin position="86"/>
        <end position="116"/>
    </location>
</feature>
<reference evidence="2 3" key="1">
    <citation type="submission" date="2019-12" db="EMBL/GenBank/DDBJ databases">
        <title>Chromosome-level assembly of the Caenorhabditis remanei genome.</title>
        <authorList>
            <person name="Teterina A.A."/>
            <person name="Willis J.H."/>
            <person name="Phillips P.C."/>
        </authorList>
    </citation>
    <scope>NUCLEOTIDE SEQUENCE [LARGE SCALE GENOMIC DNA]</scope>
    <source>
        <strain evidence="2 3">PX506</strain>
        <tissue evidence="2">Whole organism</tissue>
    </source>
</reference>
<evidence type="ECO:0000313" key="3">
    <source>
        <dbReference type="Proteomes" id="UP000483820"/>
    </source>
</evidence>
<keyword evidence="1" id="KW-1133">Transmembrane helix</keyword>
<dbReference type="GeneID" id="9819333"/>
<proteinExistence type="predicted"/>
<protein>
    <recommendedName>
        <fullName evidence="4">Serpentine Receptor, class H</fullName>
    </recommendedName>
</protein>
<dbReference type="Pfam" id="PF10318">
    <property type="entry name" value="7TM_GPCR_Srh"/>
    <property type="match status" value="1"/>
</dbReference>
<keyword evidence="1" id="KW-0812">Transmembrane</keyword>
<evidence type="ECO:0000256" key="1">
    <source>
        <dbReference type="SAM" id="Phobius"/>
    </source>
</evidence>
<feature type="transmembrane region" description="Helical" evidence="1">
    <location>
        <begin position="137"/>
        <end position="157"/>
    </location>
</feature>
<dbReference type="Proteomes" id="UP000483820">
    <property type="component" value="Chromosome V"/>
</dbReference>
<evidence type="ECO:0000313" key="2">
    <source>
        <dbReference type="EMBL" id="KAF1750907.1"/>
    </source>
</evidence>
<feature type="transmembrane region" description="Helical" evidence="1">
    <location>
        <begin position="46"/>
        <end position="66"/>
    </location>
</feature>
<feature type="transmembrane region" description="Helical" evidence="1">
    <location>
        <begin position="241"/>
        <end position="269"/>
    </location>
</feature>
<gene>
    <name evidence="2" type="ORF">GCK72_017458</name>
</gene>
<accession>A0A6A5G7C8</accession>
<dbReference type="CTD" id="9819333"/>
<dbReference type="EMBL" id="WUAV01000005">
    <property type="protein sequence ID" value="KAF1750907.1"/>
    <property type="molecule type" value="Genomic_DNA"/>
</dbReference>
<organism evidence="2 3">
    <name type="scientific">Caenorhabditis remanei</name>
    <name type="common">Caenorhabditis vulgaris</name>
    <dbReference type="NCBI Taxonomy" id="31234"/>
    <lineage>
        <taxon>Eukaryota</taxon>
        <taxon>Metazoa</taxon>
        <taxon>Ecdysozoa</taxon>
        <taxon>Nematoda</taxon>
        <taxon>Chromadorea</taxon>
        <taxon>Rhabditida</taxon>
        <taxon>Rhabditina</taxon>
        <taxon>Rhabditomorpha</taxon>
        <taxon>Rhabditoidea</taxon>
        <taxon>Rhabditidae</taxon>
        <taxon>Peloderinae</taxon>
        <taxon>Caenorhabditis</taxon>
    </lineage>
</organism>
<dbReference type="PANTHER" id="PTHR46891:SF5">
    <property type="entry name" value="SERPENTINE RECEPTOR, CLASS H"/>
    <property type="match status" value="1"/>
</dbReference>
<feature type="transmembrane region" description="Helical" evidence="1">
    <location>
        <begin position="12"/>
        <end position="34"/>
    </location>
</feature>
<keyword evidence="1" id="KW-0472">Membrane</keyword>
<sequence>MDCTATERNEYFWIMHTFFTVSLPVYSVAIIALLKIKSSYFEKYKLFLIWHTLINFSIEILNSWFLNPVVHSPLPILRFTGIFSQLGFTGLFQFFVIGTMIYQTAYSISEMFLFRFRASMIDYKSKVFYTYLRANIYIYRLTITCFLTLNICTYNFALDQQESNRQNMMRNYPDSAIEITCPNVIVAAPLGDLITFYNMLIWLIIVTITLTSTFATTIYLRKNLKENSHLSETVVRMQKMLLFSLTVQTTIHCIMLGIPNALFILAAFVGVRSEIIAKLSFLILTFHGFASTMAMIVLTQPIKNAVVQMLKYGKSNGKTENGSNGKSSTSTIFSMNKWRVGHDSRLKILYC</sequence>
<feature type="transmembrane region" description="Helical" evidence="1">
    <location>
        <begin position="199"/>
        <end position="220"/>
    </location>
</feature>
<dbReference type="InterPro" id="IPR019422">
    <property type="entry name" value="7TM_GPCR_serpentine_rcpt_Srh"/>
</dbReference>
<comment type="caution">
    <text evidence="2">The sequence shown here is derived from an EMBL/GenBank/DDBJ whole genome shotgun (WGS) entry which is preliminary data.</text>
</comment>